<evidence type="ECO:0000313" key="2">
    <source>
        <dbReference type="EMBL" id="SDJ18008.1"/>
    </source>
</evidence>
<dbReference type="RefSeq" id="WP_176819247.1">
    <property type="nucleotide sequence ID" value="NZ_FNEM01000005.1"/>
</dbReference>
<organism evidence="2 3">
    <name type="scientific">Ferrimonas sediminum</name>
    <dbReference type="NCBI Taxonomy" id="718193"/>
    <lineage>
        <taxon>Bacteria</taxon>
        <taxon>Pseudomonadati</taxon>
        <taxon>Pseudomonadota</taxon>
        <taxon>Gammaproteobacteria</taxon>
        <taxon>Alteromonadales</taxon>
        <taxon>Ferrimonadaceae</taxon>
        <taxon>Ferrimonas</taxon>
    </lineage>
</organism>
<name>A0A1G8RLX4_9GAMM</name>
<reference evidence="3" key="1">
    <citation type="submission" date="2016-10" db="EMBL/GenBank/DDBJ databases">
        <authorList>
            <person name="Varghese N."/>
            <person name="Submissions S."/>
        </authorList>
    </citation>
    <scope>NUCLEOTIDE SEQUENCE [LARGE SCALE GENOMIC DNA]</scope>
    <source>
        <strain evidence="3">DSM 23317</strain>
    </source>
</reference>
<evidence type="ECO:0000313" key="3">
    <source>
        <dbReference type="Proteomes" id="UP000199527"/>
    </source>
</evidence>
<dbReference type="AlphaFoldDB" id="A0A1G8RLX4"/>
<dbReference type="Proteomes" id="UP000199527">
    <property type="component" value="Unassembled WGS sequence"/>
</dbReference>
<feature type="domain" description="DUF4382" evidence="1">
    <location>
        <begin position="32"/>
        <end position="104"/>
    </location>
</feature>
<dbReference type="Pfam" id="PF14321">
    <property type="entry name" value="DUF4382"/>
    <property type="match status" value="1"/>
</dbReference>
<sequence length="135" mass="14094">MKRYCFVLFPLLVACGSDNDSAPAPTPPDAEGTVSIAISDAPVDNVSSVVLQLDSIDLTLQHQGINGDIISLDLSDQNVDLLEYQGEQAAWLIEGQGVPAGQYMAHLNVVEGSGEALLINSLSGKTAPKGFPGLS</sequence>
<protein>
    <recommendedName>
        <fullName evidence="1">DUF4382 domain-containing protein</fullName>
    </recommendedName>
</protein>
<accession>A0A1G8RLX4</accession>
<dbReference type="EMBL" id="FNEM01000005">
    <property type="protein sequence ID" value="SDJ18008.1"/>
    <property type="molecule type" value="Genomic_DNA"/>
</dbReference>
<gene>
    <name evidence="2" type="ORF">SAMN04488540_105220</name>
</gene>
<evidence type="ECO:0000259" key="1">
    <source>
        <dbReference type="Pfam" id="PF14321"/>
    </source>
</evidence>
<proteinExistence type="predicted"/>
<dbReference type="PROSITE" id="PS51257">
    <property type="entry name" value="PROKAR_LIPOPROTEIN"/>
    <property type="match status" value="1"/>
</dbReference>
<keyword evidence="3" id="KW-1185">Reference proteome</keyword>
<dbReference type="InterPro" id="IPR025491">
    <property type="entry name" value="DUF4382"/>
</dbReference>